<dbReference type="InterPro" id="IPR059026">
    <property type="entry name" value="LpqB_N"/>
</dbReference>
<sequence>MTPSTSPNHSAHSANQRAASPSWRIVLMSVLAVVLATVLAACTSIPTSGPVGTYAPEDKDGNEHSYTFDVPGPSPGDSPETIVRGFLAAGVSAQDDWAVARSFLTAERSPQWNPTKEVIVTDSTPSVNRSEEGQGTLVAKPRVLRTVDAYGVQNENPNPQTRTLEFELLKENGEWRISRAPDGVVVESQMFQRAYESVTLAFYNPQLTAVVPDVRWFARRQGMATAVVTALLHGPASYLEGSVTSAFPKDAGLARPTVPVQDGLAQVDVPEEVVSSADDRQRSLMMRQLDLSLSEVPSVQKVSMSVDQQELKVSADAERNPPVVEPQVSDKLVGLQNDLLVRGSESSSRLVDVQSTLGPGLSSPAMQPGSDVVYAVLAAQKTRLLSVDGSTGSFRELQTGPVMTAPSMDGFGWVWTSDADGVVAYDSASGKSARMDLDLKPNSTVTSVRVSPDGARLAFTLTDAEGERLLVSGIQRSKSDRPTGLAKPLKVKTTSKPTRVQWIGASDLVVYKPDPKSRVDVEQVSLLGETKMWRQPLLGMTHLTVGAGQDAVYAENADGVYQRTSNGWKQVRRDDHELSYAG</sequence>
<proteinExistence type="predicted"/>
<accession>A0AAP4FD66</accession>
<protein>
    <submittedName>
        <fullName evidence="3">LpqB family beta-propeller domain-containing protein</fullName>
    </submittedName>
</protein>
<reference evidence="3" key="1">
    <citation type="submission" date="2023-05" db="EMBL/GenBank/DDBJ databases">
        <title>Cataloging the Phylogenetic Diversity of Human Bladder Bacteria.</title>
        <authorList>
            <person name="Du J."/>
        </authorList>
    </citation>
    <scope>NUCLEOTIDE SEQUENCE</scope>
    <source>
        <strain evidence="3">UMB9978</strain>
    </source>
</reference>
<dbReference type="AlphaFoldDB" id="A0AAP4FD66"/>
<dbReference type="SMART" id="SM00909">
    <property type="entry name" value="Germane"/>
    <property type="match status" value="1"/>
</dbReference>
<dbReference type="Proteomes" id="UP001240483">
    <property type="component" value="Unassembled WGS sequence"/>
</dbReference>
<dbReference type="EMBL" id="JASODW010000001">
    <property type="protein sequence ID" value="MDK6274514.1"/>
    <property type="molecule type" value="Genomic_DNA"/>
</dbReference>
<gene>
    <name evidence="3" type="ORF">QP116_01935</name>
</gene>
<dbReference type="Pfam" id="PF10646">
    <property type="entry name" value="Germane"/>
    <property type="match status" value="1"/>
</dbReference>
<organism evidence="3 4">
    <name type="scientific">Pseudoglutamicibacter cumminsii</name>
    <dbReference type="NCBI Taxonomy" id="156979"/>
    <lineage>
        <taxon>Bacteria</taxon>
        <taxon>Bacillati</taxon>
        <taxon>Actinomycetota</taxon>
        <taxon>Actinomycetes</taxon>
        <taxon>Micrococcales</taxon>
        <taxon>Micrococcaceae</taxon>
        <taxon>Pseudoglutamicibacter</taxon>
    </lineage>
</organism>
<comment type="caution">
    <text evidence="3">The sequence shown here is derived from an EMBL/GenBank/DDBJ whole genome shotgun (WGS) entry which is preliminary data.</text>
</comment>
<dbReference type="Pfam" id="PF10647">
    <property type="entry name" value="Gmad1"/>
    <property type="match status" value="1"/>
</dbReference>
<evidence type="ECO:0000313" key="3">
    <source>
        <dbReference type="EMBL" id="MDK6274514.1"/>
    </source>
</evidence>
<feature type="region of interest" description="Disordered" evidence="1">
    <location>
        <begin position="47"/>
        <end position="78"/>
    </location>
</feature>
<dbReference type="RefSeq" id="WP_285332463.1">
    <property type="nucleotide sequence ID" value="NZ_JASODW010000001.1"/>
</dbReference>
<evidence type="ECO:0000256" key="1">
    <source>
        <dbReference type="SAM" id="MobiDB-lite"/>
    </source>
</evidence>
<name>A0AAP4FD66_9MICC</name>
<dbReference type="Pfam" id="PF25976">
    <property type="entry name" value="LpqB_N"/>
    <property type="match status" value="1"/>
</dbReference>
<feature type="domain" description="GerMN" evidence="2">
    <location>
        <begin position="224"/>
        <end position="315"/>
    </location>
</feature>
<dbReference type="SUPFAM" id="SSF69304">
    <property type="entry name" value="Tricorn protease N-terminal domain"/>
    <property type="match status" value="1"/>
</dbReference>
<dbReference type="InterPro" id="IPR018910">
    <property type="entry name" value="LpqB_C"/>
</dbReference>
<dbReference type="InterPro" id="IPR019606">
    <property type="entry name" value="GerMN"/>
</dbReference>
<evidence type="ECO:0000313" key="4">
    <source>
        <dbReference type="Proteomes" id="UP001240483"/>
    </source>
</evidence>
<evidence type="ECO:0000259" key="2">
    <source>
        <dbReference type="SMART" id="SM00909"/>
    </source>
</evidence>